<gene>
    <name evidence="2" type="ORF">SAMN04489708_13647</name>
</gene>
<accession>A0A1H0WD75</accession>
<evidence type="ECO:0000313" key="2">
    <source>
        <dbReference type="EMBL" id="SDP88739.1"/>
    </source>
</evidence>
<dbReference type="InterPro" id="IPR036526">
    <property type="entry name" value="C-N_Hydrolase_sf"/>
</dbReference>
<keyword evidence="1" id="KW-0812">Transmembrane</keyword>
<dbReference type="EMBL" id="FNJL01000036">
    <property type="protein sequence ID" value="SDP88739.1"/>
    <property type="molecule type" value="Genomic_DNA"/>
</dbReference>
<evidence type="ECO:0000313" key="3">
    <source>
        <dbReference type="Proteomes" id="UP000199317"/>
    </source>
</evidence>
<reference evidence="3" key="1">
    <citation type="submission" date="2016-10" db="EMBL/GenBank/DDBJ databases">
        <authorList>
            <person name="Varghese N."/>
            <person name="Submissions S."/>
        </authorList>
    </citation>
    <scope>NUCLEOTIDE SEQUENCE [LARGE SCALE GENOMIC DNA]</scope>
    <source>
        <strain evidence="3">DSM 17101</strain>
    </source>
</reference>
<dbReference type="Proteomes" id="UP000199317">
    <property type="component" value="Unassembled WGS sequence"/>
</dbReference>
<feature type="transmembrane region" description="Helical" evidence="1">
    <location>
        <begin position="12"/>
        <end position="31"/>
    </location>
</feature>
<keyword evidence="3" id="KW-1185">Reference proteome</keyword>
<evidence type="ECO:0000256" key="1">
    <source>
        <dbReference type="SAM" id="Phobius"/>
    </source>
</evidence>
<dbReference type="RefSeq" id="WP_092839086.1">
    <property type="nucleotide sequence ID" value="NZ_FNJL01000036.1"/>
</dbReference>
<dbReference type="AlphaFoldDB" id="A0A1H0WD75"/>
<keyword evidence="2" id="KW-0378">Hydrolase</keyword>
<name>A0A1H0WD75_9BURK</name>
<organism evidence="2 3">
    <name type="scientific">Paracidovorax cattleyae</name>
    <dbReference type="NCBI Taxonomy" id="80868"/>
    <lineage>
        <taxon>Bacteria</taxon>
        <taxon>Pseudomonadati</taxon>
        <taxon>Pseudomonadota</taxon>
        <taxon>Betaproteobacteria</taxon>
        <taxon>Burkholderiales</taxon>
        <taxon>Comamonadaceae</taxon>
        <taxon>Paracidovorax</taxon>
    </lineage>
</organism>
<dbReference type="OrthoDB" id="7058774at2"/>
<dbReference type="SUPFAM" id="SSF56317">
    <property type="entry name" value="Carbon-nitrogen hydrolase"/>
    <property type="match status" value="1"/>
</dbReference>
<protein>
    <submittedName>
        <fullName evidence="2">Carbon-nitrogen hydrolase</fullName>
    </submittedName>
</protein>
<proteinExistence type="predicted"/>
<keyword evidence="1" id="KW-0472">Membrane</keyword>
<keyword evidence="1" id="KW-1133">Transmembrane helix</keyword>
<dbReference type="GO" id="GO:0016787">
    <property type="term" value="F:hydrolase activity"/>
    <property type="evidence" value="ECO:0007669"/>
    <property type="project" value="UniProtKB-KW"/>
</dbReference>
<sequence>MTAAGVLFPDLGFVGLLCLVAGFVLIVLRYWSAVAALASMAVVANLVMLQARPAWADTWSGYDTAFARLQTAAAPNFMAEGQRMAQVFMLAAQLEPGRVLVLPETVLPRVRQGNDFNALMLADVSAQLRAKGSAMLVGAEMSIPGRPIRNVLIAVGVDAGPLVQRVPVPIGMWRPWASDSIAADPFGSGIGLVAGRRVAYSICYEQLLTFPILVSMANRPDVIVGAANDWWARDTSIPTIQGQALDVWGRLFGLPVIRATNI</sequence>